<dbReference type="AlphaFoldDB" id="K1SUC7"/>
<dbReference type="PANTHER" id="PTHR43204">
    <property type="entry name" value="ABC TRANSPORTER I FAMILY MEMBER 6, CHLOROPLASTIC"/>
    <property type="match status" value="1"/>
</dbReference>
<dbReference type="Pfam" id="PF00005">
    <property type="entry name" value="ABC_tran"/>
    <property type="match status" value="1"/>
</dbReference>
<evidence type="ECO:0000259" key="3">
    <source>
        <dbReference type="PROSITE" id="PS50893"/>
    </source>
</evidence>
<dbReference type="GO" id="GO:0016887">
    <property type="term" value="F:ATP hydrolysis activity"/>
    <property type="evidence" value="ECO:0007669"/>
    <property type="project" value="InterPro"/>
</dbReference>
<dbReference type="Gene3D" id="3.40.50.300">
    <property type="entry name" value="P-loop containing nucleotide triphosphate hydrolases"/>
    <property type="match status" value="1"/>
</dbReference>
<dbReference type="PANTHER" id="PTHR43204:SF1">
    <property type="entry name" value="ABC TRANSPORTER I FAMILY MEMBER 6, CHLOROPLASTIC"/>
    <property type="match status" value="1"/>
</dbReference>
<dbReference type="SUPFAM" id="SSF52540">
    <property type="entry name" value="P-loop containing nucleoside triphosphate hydrolases"/>
    <property type="match status" value="1"/>
</dbReference>
<keyword evidence="1" id="KW-0547">Nucleotide-binding</keyword>
<dbReference type="InterPro" id="IPR003439">
    <property type="entry name" value="ABC_transporter-like_ATP-bd"/>
</dbReference>
<evidence type="ECO:0000256" key="1">
    <source>
        <dbReference type="ARBA" id="ARBA00022741"/>
    </source>
</evidence>
<dbReference type="PROSITE" id="PS50893">
    <property type="entry name" value="ABC_TRANSPORTER_2"/>
    <property type="match status" value="1"/>
</dbReference>
<reference evidence="4" key="1">
    <citation type="journal article" date="2013" name="Environ. Microbiol.">
        <title>Microbiota from the distal guts of lean and obese adolescents exhibit partial functional redundancy besides clear differences in community structure.</title>
        <authorList>
            <person name="Ferrer M."/>
            <person name="Ruiz A."/>
            <person name="Lanza F."/>
            <person name="Haange S.B."/>
            <person name="Oberbach A."/>
            <person name="Till H."/>
            <person name="Bargiela R."/>
            <person name="Campoy C."/>
            <person name="Segura M.T."/>
            <person name="Richter M."/>
            <person name="von Bergen M."/>
            <person name="Seifert J."/>
            <person name="Suarez A."/>
        </authorList>
    </citation>
    <scope>NUCLEOTIDE SEQUENCE</scope>
</reference>
<dbReference type="InterPro" id="IPR027417">
    <property type="entry name" value="P-loop_NTPase"/>
</dbReference>
<dbReference type="InterPro" id="IPR003593">
    <property type="entry name" value="AAA+_ATPase"/>
</dbReference>
<accession>K1SUC7</accession>
<dbReference type="EMBL" id="AJWZ01009599">
    <property type="protein sequence ID" value="EKC50851.1"/>
    <property type="molecule type" value="Genomic_DNA"/>
</dbReference>
<protein>
    <submittedName>
        <fullName evidence="4">Cysteine desulfurase ATPase component</fullName>
    </submittedName>
</protein>
<dbReference type="NCBIfam" id="TIGR01978">
    <property type="entry name" value="sufC"/>
    <property type="match status" value="1"/>
</dbReference>
<comment type="caution">
    <text evidence="4">The sequence shown here is derived from an EMBL/GenBank/DDBJ whole genome shotgun (WGS) entry which is preliminary data.</text>
</comment>
<sequence length="254" mass="28503">MLEIKDLDVKVKNEDKVILNKLSLNINKGEVHVIMGPNGTGKSTLSKVITGYYKYEVTGGDILFEGKSILDLTTDERARLGIFLAMQDPISIEGLSNSEFLKTAISETTGEKVGLFEFIKTLEKEMKNLKLNESMLHRSLNQGFSGGEKKKNEVLQLKLLKPKFIILDELDSGLDVDSLRIVCDNINSYLEENKDTSVLIITHYPRILDYIKPNYVHVIKGGTIVKTGDISLADTIEKNGYDSINEVRKEENYA</sequence>
<feature type="domain" description="ABC transporter" evidence="3">
    <location>
        <begin position="4"/>
        <end position="246"/>
    </location>
</feature>
<evidence type="ECO:0000313" key="4">
    <source>
        <dbReference type="EMBL" id="EKC50851.1"/>
    </source>
</evidence>
<name>K1SUC7_9ZZZZ</name>
<proteinExistence type="predicted"/>
<dbReference type="InterPro" id="IPR010230">
    <property type="entry name" value="FeS-cluster_ATPase_SufC"/>
</dbReference>
<dbReference type="GO" id="GO:0005524">
    <property type="term" value="F:ATP binding"/>
    <property type="evidence" value="ECO:0007669"/>
    <property type="project" value="UniProtKB-KW"/>
</dbReference>
<dbReference type="CDD" id="cd03217">
    <property type="entry name" value="ABC_FeS_Assembly"/>
    <property type="match status" value="1"/>
</dbReference>
<gene>
    <name evidence="4" type="ORF">OBE_13928</name>
</gene>
<dbReference type="SMART" id="SM00382">
    <property type="entry name" value="AAA"/>
    <property type="match status" value="1"/>
</dbReference>
<keyword evidence="2" id="KW-0067">ATP-binding</keyword>
<evidence type="ECO:0000256" key="2">
    <source>
        <dbReference type="ARBA" id="ARBA00022840"/>
    </source>
</evidence>
<organism evidence="4">
    <name type="scientific">human gut metagenome</name>
    <dbReference type="NCBI Taxonomy" id="408170"/>
    <lineage>
        <taxon>unclassified sequences</taxon>
        <taxon>metagenomes</taxon>
        <taxon>organismal metagenomes</taxon>
    </lineage>
</organism>